<dbReference type="GO" id="GO:0004803">
    <property type="term" value="F:transposase activity"/>
    <property type="evidence" value="ECO:0007669"/>
    <property type="project" value="InterPro"/>
</dbReference>
<name>A0AAW9DPC6_ACIAO</name>
<dbReference type="InterPro" id="IPR002686">
    <property type="entry name" value="Transposase_17"/>
</dbReference>
<dbReference type="InterPro" id="IPR052715">
    <property type="entry name" value="RAYT_transposase"/>
</dbReference>
<reference evidence="2 3" key="1">
    <citation type="submission" date="2023-11" db="EMBL/GenBank/DDBJ databases">
        <title>MicrobeMod: A computational toolkit for identifying prokaryotic methylation and restriction-modification with nanopore sequencing.</title>
        <authorList>
            <person name="Crits-Christoph A."/>
            <person name="Kang S.C."/>
            <person name="Lee H."/>
            <person name="Ostrov N."/>
        </authorList>
    </citation>
    <scope>NUCLEOTIDE SEQUENCE [LARGE SCALE GENOMIC DNA]</scope>
    <source>
        <strain evidence="2 3">DSMZ 700</strain>
    </source>
</reference>
<sequence length="175" mass="20046">MDYRRNRVPGGCFFFTVNLYDRRSEMLVRHIDGLRAAVRGAKARAPFHIDAFVVLPDHLHCIWTLPEGDSDFSFRWNAIKIAFSRRIPAGEYRSVSRIGKRERGIWQRRFWEHTIRDDADYAAHVDYIHFNPVKHGLVAGVADWPYSSFHRAVAMGQYPVDWAGDGVVADVGGDG</sequence>
<dbReference type="InterPro" id="IPR036515">
    <property type="entry name" value="Transposase_17_sf"/>
</dbReference>
<dbReference type="RefSeq" id="WP_319613848.1">
    <property type="nucleotide sequence ID" value="NZ_JAWXYB010000018.1"/>
</dbReference>
<proteinExistence type="predicted"/>
<dbReference type="SUPFAM" id="SSF143422">
    <property type="entry name" value="Transposase IS200-like"/>
    <property type="match status" value="1"/>
</dbReference>
<dbReference type="PANTHER" id="PTHR36966:SF1">
    <property type="entry name" value="REP-ASSOCIATED TYROSINE TRANSPOSASE"/>
    <property type="match status" value="1"/>
</dbReference>
<evidence type="ECO:0000259" key="1">
    <source>
        <dbReference type="SMART" id="SM01321"/>
    </source>
</evidence>
<feature type="domain" description="Transposase IS200-like" evidence="1">
    <location>
        <begin position="8"/>
        <end position="131"/>
    </location>
</feature>
<dbReference type="GO" id="GO:0043565">
    <property type="term" value="F:sequence-specific DNA binding"/>
    <property type="evidence" value="ECO:0007669"/>
    <property type="project" value="TreeGrafter"/>
</dbReference>
<protein>
    <submittedName>
        <fullName evidence="2">Transposase</fullName>
    </submittedName>
</protein>
<organism evidence="2 3">
    <name type="scientific">Acidiphilium acidophilum</name>
    <name type="common">Thiobacillus acidophilus</name>
    <dbReference type="NCBI Taxonomy" id="76588"/>
    <lineage>
        <taxon>Bacteria</taxon>
        <taxon>Pseudomonadati</taxon>
        <taxon>Pseudomonadota</taxon>
        <taxon>Alphaproteobacteria</taxon>
        <taxon>Acetobacterales</taxon>
        <taxon>Acidocellaceae</taxon>
        <taxon>Acidiphilium</taxon>
    </lineage>
</organism>
<evidence type="ECO:0000313" key="3">
    <source>
        <dbReference type="Proteomes" id="UP001279553"/>
    </source>
</evidence>
<dbReference type="SMART" id="SM01321">
    <property type="entry name" value="Y1_Tnp"/>
    <property type="match status" value="1"/>
</dbReference>
<gene>
    <name evidence="2" type="ORF">SIL87_09125</name>
</gene>
<dbReference type="EMBL" id="JAWXYB010000018">
    <property type="protein sequence ID" value="MDX5930924.1"/>
    <property type="molecule type" value="Genomic_DNA"/>
</dbReference>
<keyword evidence="3" id="KW-1185">Reference proteome</keyword>
<accession>A0AAW9DPC6</accession>
<dbReference type="Gene3D" id="3.30.70.1290">
    <property type="entry name" value="Transposase IS200-like"/>
    <property type="match status" value="1"/>
</dbReference>
<comment type="caution">
    <text evidence="2">The sequence shown here is derived from an EMBL/GenBank/DDBJ whole genome shotgun (WGS) entry which is preliminary data.</text>
</comment>
<dbReference type="Proteomes" id="UP001279553">
    <property type="component" value="Unassembled WGS sequence"/>
</dbReference>
<dbReference type="NCBIfam" id="NF047646">
    <property type="entry name" value="REP_Tyr_transpos"/>
    <property type="match status" value="1"/>
</dbReference>
<dbReference type="GO" id="GO:0006313">
    <property type="term" value="P:DNA transposition"/>
    <property type="evidence" value="ECO:0007669"/>
    <property type="project" value="InterPro"/>
</dbReference>
<evidence type="ECO:0000313" key="2">
    <source>
        <dbReference type="EMBL" id="MDX5930924.1"/>
    </source>
</evidence>
<dbReference type="PANTHER" id="PTHR36966">
    <property type="entry name" value="REP-ASSOCIATED TYROSINE TRANSPOSASE"/>
    <property type="match status" value="1"/>
</dbReference>
<dbReference type="AlphaFoldDB" id="A0AAW9DPC6"/>